<gene>
    <name evidence="1" type="ORF">SKAU_G00038410</name>
</gene>
<organism evidence="1 2">
    <name type="scientific">Synaphobranchus kaupii</name>
    <name type="common">Kaup's arrowtooth eel</name>
    <dbReference type="NCBI Taxonomy" id="118154"/>
    <lineage>
        <taxon>Eukaryota</taxon>
        <taxon>Metazoa</taxon>
        <taxon>Chordata</taxon>
        <taxon>Craniata</taxon>
        <taxon>Vertebrata</taxon>
        <taxon>Euteleostomi</taxon>
        <taxon>Actinopterygii</taxon>
        <taxon>Neopterygii</taxon>
        <taxon>Teleostei</taxon>
        <taxon>Anguilliformes</taxon>
        <taxon>Synaphobranchidae</taxon>
        <taxon>Synaphobranchus</taxon>
    </lineage>
</organism>
<reference evidence="1" key="1">
    <citation type="journal article" date="2023" name="Science">
        <title>Genome structures resolve the early diversification of teleost fishes.</title>
        <authorList>
            <person name="Parey E."/>
            <person name="Louis A."/>
            <person name="Montfort J."/>
            <person name="Bouchez O."/>
            <person name="Roques C."/>
            <person name="Iampietro C."/>
            <person name="Lluch J."/>
            <person name="Castinel A."/>
            <person name="Donnadieu C."/>
            <person name="Desvignes T."/>
            <person name="Floi Bucao C."/>
            <person name="Jouanno E."/>
            <person name="Wen M."/>
            <person name="Mejri S."/>
            <person name="Dirks R."/>
            <person name="Jansen H."/>
            <person name="Henkel C."/>
            <person name="Chen W.J."/>
            <person name="Zahm M."/>
            <person name="Cabau C."/>
            <person name="Klopp C."/>
            <person name="Thompson A.W."/>
            <person name="Robinson-Rechavi M."/>
            <person name="Braasch I."/>
            <person name="Lecointre G."/>
            <person name="Bobe J."/>
            <person name="Postlethwait J.H."/>
            <person name="Berthelot C."/>
            <person name="Roest Crollius H."/>
            <person name="Guiguen Y."/>
        </authorList>
    </citation>
    <scope>NUCLEOTIDE SEQUENCE</scope>
    <source>
        <strain evidence="1">WJC10195</strain>
    </source>
</reference>
<protein>
    <submittedName>
        <fullName evidence="1">Uncharacterized protein</fullName>
    </submittedName>
</protein>
<dbReference type="AlphaFoldDB" id="A0A9Q1GGJ0"/>
<dbReference type="Proteomes" id="UP001152622">
    <property type="component" value="Chromosome 1"/>
</dbReference>
<proteinExistence type="predicted"/>
<evidence type="ECO:0000313" key="1">
    <source>
        <dbReference type="EMBL" id="KAJ8383063.1"/>
    </source>
</evidence>
<keyword evidence="2" id="KW-1185">Reference proteome</keyword>
<dbReference type="EMBL" id="JAINUF010000001">
    <property type="protein sequence ID" value="KAJ8383063.1"/>
    <property type="molecule type" value="Genomic_DNA"/>
</dbReference>
<comment type="caution">
    <text evidence="1">The sequence shown here is derived from an EMBL/GenBank/DDBJ whole genome shotgun (WGS) entry which is preliminary data.</text>
</comment>
<accession>A0A9Q1GGJ0</accession>
<sequence length="72" mass="7977">MGREFERVLSLVQTEGQTNKLSLGTVQMTEMVSMTHQNSDSVPSNNRNGAAHLDYPHGILWVGHLTCKLVPN</sequence>
<evidence type="ECO:0000313" key="2">
    <source>
        <dbReference type="Proteomes" id="UP001152622"/>
    </source>
</evidence>
<name>A0A9Q1GGJ0_SYNKA</name>